<dbReference type="InterPro" id="IPR018484">
    <property type="entry name" value="FGGY_N"/>
</dbReference>
<dbReference type="Pfam" id="PF00370">
    <property type="entry name" value="FGGY_N"/>
    <property type="match status" value="1"/>
</dbReference>
<keyword evidence="3 6" id="KW-0418">Kinase</keyword>
<dbReference type="AlphaFoldDB" id="A0A553JSK5"/>
<evidence type="ECO:0000256" key="3">
    <source>
        <dbReference type="ARBA" id="ARBA00022777"/>
    </source>
</evidence>
<gene>
    <name evidence="6" type="primary">lsrK</name>
    <name evidence="6" type="ORF">FN961_04680</name>
</gene>
<dbReference type="InterPro" id="IPR018485">
    <property type="entry name" value="FGGY_C"/>
</dbReference>
<protein>
    <submittedName>
        <fullName evidence="6">Autoinducer-2 kinase</fullName>
        <ecNumber evidence="6">2.7.1.189</ecNumber>
    </submittedName>
</protein>
<dbReference type="InterPro" id="IPR050406">
    <property type="entry name" value="FGGY_Carb_Kinase"/>
</dbReference>
<dbReference type="SUPFAM" id="SSF53067">
    <property type="entry name" value="Actin-like ATPase domain"/>
    <property type="match status" value="2"/>
</dbReference>
<dbReference type="PANTHER" id="PTHR43095">
    <property type="entry name" value="SUGAR KINASE"/>
    <property type="match status" value="1"/>
</dbReference>
<feature type="domain" description="Carbohydrate kinase FGGY N-terminal" evidence="4">
    <location>
        <begin position="4"/>
        <end position="250"/>
    </location>
</feature>
<feature type="domain" description="Carbohydrate kinase FGGY C-terminal" evidence="5">
    <location>
        <begin position="296"/>
        <end position="461"/>
    </location>
</feature>
<evidence type="ECO:0000256" key="1">
    <source>
        <dbReference type="ARBA" id="ARBA00009156"/>
    </source>
</evidence>
<dbReference type="RefSeq" id="WP_143563393.1">
    <property type="nucleotide sequence ID" value="NZ_BMPL01000037.1"/>
</dbReference>
<dbReference type="PANTHER" id="PTHR43095:SF1">
    <property type="entry name" value="AUTOINDUCER-2 KINASE"/>
    <property type="match status" value="1"/>
</dbReference>
<keyword evidence="2 6" id="KW-0808">Transferase</keyword>
<sequence>METYLLAIDAGTGSGRAVLFDRKGQQISVGQEEWSHLAEEGVENSMGFDCQKNWILLCRCIQYVLKDADISPEQIVSISATSMREGIVLFDKEGQEVWAVANVDARAAEQVHALKEATTDIEHEYYLQSGQTFALGALPRILWLKEHHPEIYAKAASVTMISDWILAKLSGVIATEPSNAGTTGIFSLAERHWLPQMALEVGVNETIFPPVHETGTKIGEVTELAAGQSGLTIGTSVVMGGGDVQLGAAGLGVVELGDMAVLGGSFWQQVVNIPSSTPPPEDMSIRINPHVIPGISQAEGITFFSGLVMRWFRDTFCQLEQQEAELRGIDVYALLEEMAKKVPVGSHNILPIFSDAMNYGHWYHAAPSFINLSLDPEKSSRACLFRSLEENACIVSAINLEKIHSFIANEHDVENDTLVFAGGASKGVLWPQILADVTGKKVKIPKVKEATALGAAMAAGVGIGIYADMKSAAKELVVWEKTYSPNMDNYLTYQALKERWLQVYQQELSLVDQGLTTSMWQAPGL</sequence>
<reference evidence="7" key="1">
    <citation type="submission" date="2019-07" db="EMBL/GenBank/DDBJ databases">
        <title>Shewanella sp. YLB-08 draft genomic sequence.</title>
        <authorList>
            <person name="Yu L."/>
        </authorList>
    </citation>
    <scope>NUCLEOTIDE SEQUENCE [LARGE SCALE GENOMIC DNA]</scope>
    <source>
        <strain evidence="7">JCM 20706</strain>
    </source>
</reference>
<organism evidence="6 7">
    <name type="scientific">Shewanella hanedai</name>
    <name type="common">Alteromonas hanedai</name>
    <dbReference type="NCBI Taxonomy" id="25"/>
    <lineage>
        <taxon>Bacteria</taxon>
        <taxon>Pseudomonadati</taxon>
        <taxon>Pseudomonadota</taxon>
        <taxon>Gammaproteobacteria</taxon>
        <taxon>Alteromonadales</taxon>
        <taxon>Shewanellaceae</taxon>
        <taxon>Shewanella</taxon>
    </lineage>
</organism>
<comment type="caution">
    <text evidence="6">The sequence shown here is derived from an EMBL/GenBank/DDBJ whole genome shotgun (WGS) entry which is preliminary data.</text>
</comment>
<dbReference type="InterPro" id="IPR000577">
    <property type="entry name" value="Carb_kinase_FGGY"/>
</dbReference>
<evidence type="ECO:0000313" key="7">
    <source>
        <dbReference type="Proteomes" id="UP000318126"/>
    </source>
</evidence>
<dbReference type="Pfam" id="PF02782">
    <property type="entry name" value="FGGY_C"/>
    <property type="match status" value="1"/>
</dbReference>
<evidence type="ECO:0000259" key="4">
    <source>
        <dbReference type="Pfam" id="PF00370"/>
    </source>
</evidence>
<evidence type="ECO:0000313" key="6">
    <source>
        <dbReference type="EMBL" id="TRY15361.1"/>
    </source>
</evidence>
<comment type="similarity">
    <text evidence="1">Belongs to the FGGY kinase family.</text>
</comment>
<evidence type="ECO:0000256" key="2">
    <source>
        <dbReference type="ARBA" id="ARBA00022679"/>
    </source>
</evidence>
<dbReference type="InterPro" id="IPR043129">
    <property type="entry name" value="ATPase_NBD"/>
</dbReference>
<dbReference type="GO" id="GO:0005975">
    <property type="term" value="P:carbohydrate metabolic process"/>
    <property type="evidence" value="ECO:0007669"/>
    <property type="project" value="InterPro"/>
</dbReference>
<dbReference type="EC" id="2.7.1.189" evidence="6"/>
<accession>A0A553JSK5</accession>
<keyword evidence="7" id="KW-1185">Reference proteome</keyword>
<dbReference type="Proteomes" id="UP000318126">
    <property type="component" value="Unassembled WGS sequence"/>
</dbReference>
<dbReference type="OrthoDB" id="9805576at2"/>
<dbReference type="PIRSF" id="PIRSF000538">
    <property type="entry name" value="GlpK"/>
    <property type="match status" value="1"/>
</dbReference>
<dbReference type="NCBIfam" id="NF008187">
    <property type="entry name" value="PRK10939.1"/>
    <property type="match status" value="1"/>
</dbReference>
<name>A0A553JSK5_SHEHA</name>
<evidence type="ECO:0000259" key="5">
    <source>
        <dbReference type="Pfam" id="PF02782"/>
    </source>
</evidence>
<dbReference type="EMBL" id="VKGK01000004">
    <property type="protein sequence ID" value="TRY15361.1"/>
    <property type="molecule type" value="Genomic_DNA"/>
</dbReference>
<dbReference type="GO" id="GO:0016301">
    <property type="term" value="F:kinase activity"/>
    <property type="evidence" value="ECO:0007669"/>
    <property type="project" value="UniProtKB-KW"/>
</dbReference>
<dbReference type="Gene3D" id="3.30.420.40">
    <property type="match status" value="2"/>
</dbReference>
<proteinExistence type="inferred from homology"/>